<evidence type="ECO:0000256" key="10">
    <source>
        <dbReference type="ARBA" id="ARBA00022801"/>
    </source>
</evidence>
<evidence type="ECO:0000313" key="21">
    <source>
        <dbReference type="EMBL" id="CRZ09256.1"/>
    </source>
</evidence>
<evidence type="ECO:0000256" key="13">
    <source>
        <dbReference type="ARBA" id="ARBA00023277"/>
    </source>
</evidence>
<comment type="catalytic activity">
    <reaction evidence="1">
        <text>Hydrolysis of (1-&gt;3)-beta-D-glucosidic linkages in (1-&gt;3)-beta-D-glucans.</text>
        <dbReference type="EC" id="3.2.1.39"/>
    </reaction>
</comment>
<evidence type="ECO:0000256" key="8">
    <source>
        <dbReference type="ARBA" id="ARBA00022525"/>
    </source>
</evidence>
<proteinExistence type="inferred from homology"/>
<evidence type="ECO:0000256" key="9">
    <source>
        <dbReference type="ARBA" id="ARBA00022729"/>
    </source>
</evidence>
<dbReference type="AlphaFoldDB" id="A0A0H5R5X3"/>
<dbReference type="InterPro" id="IPR050732">
    <property type="entry name" value="Beta-glucan_modifiers"/>
</dbReference>
<keyword evidence="12" id="KW-0325">Glycoprotein</keyword>
<evidence type="ECO:0000256" key="18">
    <source>
        <dbReference type="ARBA" id="ARBA00043078"/>
    </source>
</evidence>
<evidence type="ECO:0000256" key="3">
    <source>
        <dbReference type="ARBA" id="ARBA00004236"/>
    </source>
</evidence>
<reference evidence="21" key="1">
    <citation type="submission" date="2015-04" db="EMBL/GenBank/DDBJ databases">
        <title>The genome sequence of the plant pathogenic Rhizarian Plasmodiophora brassicae reveals insights in its biotrophic life cycle and the origin of chitin synthesis.</title>
        <authorList>
            <person name="Schwelm A."/>
            <person name="Fogelqvist J."/>
            <person name="Knaust A."/>
            <person name="Julke S."/>
            <person name="Lilja T."/>
            <person name="Dhandapani V."/>
            <person name="Bonilla-Rosso G."/>
            <person name="Karlsson M."/>
            <person name="Shevchenko A."/>
            <person name="Choi S.R."/>
            <person name="Kim H.G."/>
            <person name="Park J.Y."/>
            <person name="Lim Y.P."/>
            <person name="Ludwig-Muller J."/>
            <person name="Dixelius C."/>
        </authorList>
    </citation>
    <scope>NUCLEOTIDE SEQUENCE</scope>
    <source>
        <tissue evidence="21">Potato root galls</tissue>
    </source>
</reference>
<keyword evidence="14" id="KW-0961">Cell wall biogenesis/degradation</keyword>
<evidence type="ECO:0000256" key="4">
    <source>
        <dbReference type="ARBA" id="ARBA00008773"/>
    </source>
</evidence>
<comment type="subcellular location">
    <subcellularLocation>
        <location evidence="3">Cell membrane</location>
    </subcellularLocation>
    <subcellularLocation>
        <location evidence="2">Secreted</location>
        <location evidence="2">Cell wall</location>
    </subcellularLocation>
</comment>
<dbReference type="Pfam" id="PF00332">
    <property type="entry name" value="Glyco_hydro_17"/>
    <property type="match status" value="1"/>
</dbReference>
<evidence type="ECO:0000256" key="16">
    <source>
        <dbReference type="ARBA" id="ARBA00037649"/>
    </source>
</evidence>
<evidence type="ECO:0000256" key="12">
    <source>
        <dbReference type="ARBA" id="ARBA00023180"/>
    </source>
</evidence>
<organism evidence="21">
    <name type="scientific">Spongospora subterranea</name>
    <dbReference type="NCBI Taxonomy" id="70186"/>
    <lineage>
        <taxon>Eukaryota</taxon>
        <taxon>Sar</taxon>
        <taxon>Rhizaria</taxon>
        <taxon>Endomyxa</taxon>
        <taxon>Phytomyxea</taxon>
        <taxon>Plasmodiophorida</taxon>
        <taxon>Plasmodiophoridae</taxon>
        <taxon>Spongospora</taxon>
    </lineage>
</organism>
<dbReference type="PANTHER" id="PTHR16631:SF17">
    <property type="entry name" value="GLUCAN ENDO-1,3-BETA-GLUCOSIDASE BTGC"/>
    <property type="match status" value="1"/>
</dbReference>
<evidence type="ECO:0000256" key="6">
    <source>
        <dbReference type="ARBA" id="ARBA00022475"/>
    </source>
</evidence>
<dbReference type="GO" id="GO:0005886">
    <property type="term" value="C:plasma membrane"/>
    <property type="evidence" value="ECO:0007669"/>
    <property type="project" value="UniProtKB-SubCell"/>
</dbReference>
<keyword evidence="20" id="KW-1133">Transmembrane helix</keyword>
<evidence type="ECO:0000256" key="15">
    <source>
        <dbReference type="ARBA" id="ARBA00023326"/>
    </source>
</evidence>
<keyword evidence="20" id="KW-0812">Transmembrane</keyword>
<name>A0A0H5R5X3_9EUKA</name>
<evidence type="ECO:0000256" key="11">
    <source>
        <dbReference type="ARBA" id="ARBA00023136"/>
    </source>
</evidence>
<evidence type="ECO:0000256" key="1">
    <source>
        <dbReference type="ARBA" id="ARBA00000382"/>
    </source>
</evidence>
<evidence type="ECO:0000256" key="17">
    <source>
        <dbReference type="ARBA" id="ARBA00042373"/>
    </source>
</evidence>
<keyword evidence="15" id="KW-0624">Polysaccharide degradation</keyword>
<keyword evidence="10" id="KW-0378">Hydrolase</keyword>
<dbReference type="SUPFAM" id="SSF51445">
    <property type="entry name" value="(Trans)glycosidases"/>
    <property type="match status" value="1"/>
</dbReference>
<dbReference type="GO" id="GO:0005576">
    <property type="term" value="C:extracellular region"/>
    <property type="evidence" value="ECO:0007669"/>
    <property type="project" value="TreeGrafter"/>
</dbReference>
<keyword evidence="11 20" id="KW-0472">Membrane</keyword>
<protein>
    <recommendedName>
        <fullName evidence="5">glucan endo-1,3-beta-D-glucosidase</fullName>
        <ecNumber evidence="5">3.2.1.39</ecNumber>
    </recommendedName>
    <alternativeName>
        <fullName evidence="18">Endo-1,3-beta-glucanase btgC</fullName>
    </alternativeName>
    <alternativeName>
        <fullName evidence="17">Laminarinase btgC</fullName>
    </alternativeName>
</protein>
<evidence type="ECO:0000256" key="20">
    <source>
        <dbReference type="SAM" id="Phobius"/>
    </source>
</evidence>
<dbReference type="PANTHER" id="PTHR16631">
    <property type="entry name" value="GLUCAN 1,3-BETA-GLUCOSIDASE"/>
    <property type="match status" value="1"/>
</dbReference>
<dbReference type="GO" id="GO:0009986">
    <property type="term" value="C:cell surface"/>
    <property type="evidence" value="ECO:0007669"/>
    <property type="project" value="TreeGrafter"/>
</dbReference>
<keyword evidence="13" id="KW-0119">Carbohydrate metabolism</keyword>
<dbReference type="EMBL" id="HACM01008814">
    <property type="protein sequence ID" value="CRZ09256.1"/>
    <property type="molecule type" value="Transcribed_RNA"/>
</dbReference>
<evidence type="ECO:0000256" key="2">
    <source>
        <dbReference type="ARBA" id="ARBA00004191"/>
    </source>
</evidence>
<keyword evidence="9" id="KW-0732">Signal</keyword>
<dbReference type="GO" id="GO:0071555">
    <property type="term" value="P:cell wall organization"/>
    <property type="evidence" value="ECO:0007669"/>
    <property type="project" value="UniProtKB-KW"/>
</dbReference>
<evidence type="ECO:0000256" key="14">
    <source>
        <dbReference type="ARBA" id="ARBA00023316"/>
    </source>
</evidence>
<comment type="similarity">
    <text evidence="4 19">Belongs to the glycosyl hydrolase 17 family.</text>
</comment>
<keyword evidence="8" id="KW-0964">Secreted</keyword>
<evidence type="ECO:0000256" key="5">
    <source>
        <dbReference type="ARBA" id="ARBA00012780"/>
    </source>
</evidence>
<dbReference type="InterPro" id="IPR000490">
    <property type="entry name" value="Glyco_hydro_17"/>
</dbReference>
<evidence type="ECO:0000256" key="7">
    <source>
        <dbReference type="ARBA" id="ARBA00022512"/>
    </source>
</evidence>
<dbReference type="EC" id="3.2.1.39" evidence="5"/>
<evidence type="ECO:0000256" key="19">
    <source>
        <dbReference type="RuleBase" id="RU004335"/>
    </source>
</evidence>
<comment type="function">
    <text evidence="16">Glucanases play a role in cell expansion during growth, in cell-cell fusion during mating, and in spore release during sporulation. This enzyme may be involved in beta-glucan degradation. Active on laminarin and lichenan.</text>
</comment>
<feature type="transmembrane region" description="Helical" evidence="20">
    <location>
        <begin position="27"/>
        <end position="48"/>
    </location>
</feature>
<keyword evidence="7" id="KW-0134">Cell wall</keyword>
<dbReference type="Gene3D" id="3.20.20.80">
    <property type="entry name" value="Glycosidases"/>
    <property type="match status" value="2"/>
</dbReference>
<dbReference type="InterPro" id="IPR017853">
    <property type="entry name" value="GH"/>
</dbReference>
<sequence length="343" mass="38768">MQMEMISREPLLANDATAKLKRIGTSLLYLAALALITIFSSLLIYVIISVNPINLPMSATNSFWGISYNPARVDQWCPELEDVTADLLMISRITHRVRTYGDSCHLDMILSAIEKNPKQLGHFRVTAGIPLKDTNDANQGAIKEILQVIREHGSRHIDMISVGNEVILKHLLPVDTLIQLIEEVRRQVGRMFFQRIPVTTVDVFKTFDDNPKLVKAVDCVVANLHPYFVDDITASQAAEVTFKQLNELQDSSQGKEVIIGETGWPSAGGGSRTTIDNYNIYMKDFLCKAAQRNVKFFWFEAFDAKWKTDQSEIEQNWGIFTADRSNKTGLDLPPFRRCEKQTS</sequence>
<dbReference type="GO" id="GO:0000272">
    <property type="term" value="P:polysaccharide catabolic process"/>
    <property type="evidence" value="ECO:0007669"/>
    <property type="project" value="UniProtKB-KW"/>
</dbReference>
<keyword evidence="6" id="KW-1003">Cell membrane</keyword>
<dbReference type="GO" id="GO:0042973">
    <property type="term" value="F:glucan endo-1,3-beta-D-glucosidase activity"/>
    <property type="evidence" value="ECO:0007669"/>
    <property type="project" value="UniProtKB-EC"/>
</dbReference>
<accession>A0A0H5R5X3</accession>